<dbReference type="InterPro" id="IPR013780">
    <property type="entry name" value="Glyco_hydro_b"/>
</dbReference>
<accession>A0A9D9H195</accession>
<organism evidence="6 7">
    <name type="scientific">Candidatus Fimicola merdigallinarum</name>
    <dbReference type="NCBI Taxonomy" id="2840819"/>
    <lineage>
        <taxon>Bacteria</taxon>
        <taxon>Bacillati</taxon>
        <taxon>Bacillota</taxon>
        <taxon>Clostridia</taxon>
        <taxon>Lachnospirales</taxon>
        <taxon>Lachnospiraceae</taxon>
        <taxon>Lachnospiraceae incertae sedis</taxon>
        <taxon>Candidatus Fimicola</taxon>
    </lineage>
</organism>
<evidence type="ECO:0000313" key="7">
    <source>
        <dbReference type="Proteomes" id="UP000823611"/>
    </source>
</evidence>
<dbReference type="Pfam" id="PF23915">
    <property type="entry name" value="SusG_C"/>
    <property type="match status" value="1"/>
</dbReference>
<feature type="domain" description="Glycosyl hydrolase family 13 catalytic" evidence="4">
    <location>
        <begin position="2"/>
        <end position="42"/>
    </location>
</feature>
<evidence type="ECO:0000259" key="5">
    <source>
        <dbReference type="Pfam" id="PF23915"/>
    </source>
</evidence>
<dbReference type="Pfam" id="PF00128">
    <property type="entry name" value="Alpha-amylase"/>
    <property type="match status" value="1"/>
</dbReference>
<dbReference type="FunFam" id="2.60.40.1180:FF:000007">
    <property type="entry name" value="Sucrose isomerase"/>
    <property type="match status" value="1"/>
</dbReference>
<evidence type="ECO:0000256" key="2">
    <source>
        <dbReference type="ARBA" id="ARBA00022801"/>
    </source>
</evidence>
<gene>
    <name evidence="6" type="ORF">IAC55_06770</name>
</gene>
<dbReference type="GO" id="GO:0016052">
    <property type="term" value="P:carbohydrate catabolic process"/>
    <property type="evidence" value="ECO:0007669"/>
    <property type="project" value="UniProtKB-ARBA"/>
</dbReference>
<comment type="similarity">
    <text evidence="1">Belongs to the glycosyl hydrolase 13 family.</text>
</comment>
<sequence length="119" mass="14264">MEVIKNYKDINVKNQINDSNFILSHYKKLISLRKSEDIIAYGNFKPLAENHKQIFAYEREYKGESIIVINNFYEKETEWESEINLTKYKCILSNYENINLNKKLNLRPYESIVLKSQSY</sequence>
<proteinExistence type="inferred from homology"/>
<evidence type="ECO:0000256" key="1">
    <source>
        <dbReference type="ARBA" id="ARBA00008061"/>
    </source>
</evidence>
<dbReference type="SUPFAM" id="SSF51011">
    <property type="entry name" value="Glycosyl hydrolase domain"/>
    <property type="match status" value="1"/>
</dbReference>
<protein>
    <submittedName>
        <fullName evidence="6">Alpha-glucosidase C-terminal domain-containing protein</fullName>
    </submittedName>
</protein>
<dbReference type="InterPro" id="IPR056300">
    <property type="entry name" value="SusG-like_C"/>
</dbReference>
<dbReference type="GO" id="GO:0004553">
    <property type="term" value="F:hydrolase activity, hydrolyzing O-glycosyl compounds"/>
    <property type="evidence" value="ECO:0007669"/>
    <property type="project" value="UniProtKB-ARBA"/>
</dbReference>
<dbReference type="AlphaFoldDB" id="A0A9D9H195"/>
<dbReference type="Gene3D" id="3.20.20.80">
    <property type="entry name" value="Glycosidases"/>
    <property type="match status" value="1"/>
</dbReference>
<reference evidence="6" key="2">
    <citation type="journal article" date="2021" name="PeerJ">
        <title>Extensive microbial diversity within the chicken gut microbiome revealed by metagenomics and culture.</title>
        <authorList>
            <person name="Gilroy R."/>
            <person name="Ravi A."/>
            <person name="Getino M."/>
            <person name="Pursley I."/>
            <person name="Horton D.L."/>
            <person name="Alikhan N.F."/>
            <person name="Baker D."/>
            <person name="Gharbi K."/>
            <person name="Hall N."/>
            <person name="Watson M."/>
            <person name="Adriaenssens E.M."/>
            <person name="Foster-Nyarko E."/>
            <person name="Jarju S."/>
            <person name="Secka A."/>
            <person name="Antonio M."/>
            <person name="Oren A."/>
            <person name="Chaudhuri R.R."/>
            <person name="La Ragione R."/>
            <person name="Hildebrand F."/>
            <person name="Pallen M.J."/>
        </authorList>
    </citation>
    <scope>NUCLEOTIDE SEQUENCE</scope>
    <source>
        <strain evidence="6">F6-4510</strain>
    </source>
</reference>
<dbReference type="Proteomes" id="UP000823611">
    <property type="component" value="Unassembled WGS sequence"/>
</dbReference>
<reference evidence="6" key="1">
    <citation type="submission" date="2020-10" db="EMBL/GenBank/DDBJ databases">
        <authorList>
            <person name="Gilroy R."/>
        </authorList>
    </citation>
    <scope>NUCLEOTIDE SEQUENCE</scope>
    <source>
        <strain evidence="6">F6-4510</strain>
    </source>
</reference>
<keyword evidence="2" id="KW-0378">Hydrolase</keyword>
<dbReference type="EMBL" id="JADIMX010000127">
    <property type="protein sequence ID" value="MBO8435005.1"/>
    <property type="molecule type" value="Genomic_DNA"/>
</dbReference>
<evidence type="ECO:0000313" key="6">
    <source>
        <dbReference type="EMBL" id="MBO8435005.1"/>
    </source>
</evidence>
<comment type="caution">
    <text evidence="6">The sequence shown here is derived from an EMBL/GenBank/DDBJ whole genome shotgun (WGS) entry which is preliminary data.</text>
</comment>
<dbReference type="Gene3D" id="2.60.40.1180">
    <property type="entry name" value="Golgi alpha-mannosidase II"/>
    <property type="match status" value="1"/>
</dbReference>
<evidence type="ECO:0000256" key="3">
    <source>
        <dbReference type="ARBA" id="ARBA00023295"/>
    </source>
</evidence>
<evidence type="ECO:0000259" key="4">
    <source>
        <dbReference type="Pfam" id="PF00128"/>
    </source>
</evidence>
<keyword evidence="3" id="KW-0326">Glycosidase</keyword>
<dbReference type="InterPro" id="IPR006047">
    <property type="entry name" value="GH13_cat_dom"/>
</dbReference>
<feature type="domain" description="Alpha-amylase SusG-like C-terminal" evidence="5">
    <location>
        <begin position="54"/>
        <end position="113"/>
    </location>
</feature>
<name>A0A9D9H195_9FIRM</name>